<feature type="domain" description="TANGO6 N-terminal" evidence="1">
    <location>
        <begin position="89"/>
        <end position="256"/>
    </location>
</feature>
<protein>
    <recommendedName>
        <fullName evidence="1">TANGO6 N-terminal domain-containing protein</fullName>
    </recommendedName>
</protein>
<dbReference type="GO" id="GO:0009306">
    <property type="term" value="P:protein secretion"/>
    <property type="evidence" value="ECO:0007669"/>
    <property type="project" value="TreeGrafter"/>
</dbReference>
<keyword evidence="3" id="KW-1185">Reference proteome</keyword>
<proteinExistence type="predicted"/>
<dbReference type="AlphaFoldDB" id="A0A3P6NUB6"/>
<evidence type="ECO:0000313" key="2">
    <source>
        <dbReference type="EMBL" id="VDK30416.1"/>
    </source>
</evidence>
<dbReference type="PANTHER" id="PTHR20959:SF1">
    <property type="entry name" value="TRANSPORT AND GOLGI ORGANIZATION PROTEIN 6 HOMOLOG"/>
    <property type="match status" value="1"/>
</dbReference>
<gene>
    <name evidence="2" type="ORF">DILT_LOCUS162</name>
</gene>
<sequence>MSSAHRFANLLNALLPKNFEAVKDPSLCLRDCIQRYMDLMEDPSELASTFVGSEVFDAHVACCLTLLSSMATSQDLGAEAVEGQGKPLFSIYQTQQLSKCVEFVVCLGVYPFLSPGVSAPLEMRMEHWENFALPQRQDEPDKRQKLSKIANCFAALWQSPTPELRGLLTPNLFLGDYIAVLLQLGYEPLSSVALPDKQQQQKEEAEEKEGIIRQTREARCLLHNLLSDLLRPIALRELFFFQAGFCQSKVSCHQSTVVEAK</sequence>
<dbReference type="PANTHER" id="PTHR20959">
    <property type="entry name" value="TRANSPORT AND GOLGI ORGANIZATION PROTEIN 6 FAMILY MEMBER"/>
    <property type="match status" value="1"/>
</dbReference>
<dbReference type="InterPro" id="IPR057347">
    <property type="entry name" value="TANGO6_N"/>
</dbReference>
<evidence type="ECO:0000259" key="1">
    <source>
        <dbReference type="Pfam" id="PF25267"/>
    </source>
</evidence>
<dbReference type="OrthoDB" id="39591at2759"/>
<reference evidence="2 3" key="1">
    <citation type="submission" date="2018-11" db="EMBL/GenBank/DDBJ databases">
        <authorList>
            <consortium name="Pathogen Informatics"/>
        </authorList>
    </citation>
    <scope>NUCLEOTIDE SEQUENCE [LARGE SCALE GENOMIC DNA]</scope>
</reference>
<dbReference type="Proteomes" id="UP000281553">
    <property type="component" value="Unassembled WGS sequence"/>
</dbReference>
<dbReference type="InterPro" id="IPR039600">
    <property type="entry name" value="TANGO6/Rtp1"/>
</dbReference>
<dbReference type="EMBL" id="UYRU01000595">
    <property type="protein sequence ID" value="VDK30416.1"/>
    <property type="molecule type" value="Genomic_DNA"/>
</dbReference>
<accession>A0A3P6NUB6</accession>
<organism evidence="2 3">
    <name type="scientific">Dibothriocephalus latus</name>
    <name type="common">Fish tapeworm</name>
    <name type="synonym">Diphyllobothrium latum</name>
    <dbReference type="NCBI Taxonomy" id="60516"/>
    <lineage>
        <taxon>Eukaryota</taxon>
        <taxon>Metazoa</taxon>
        <taxon>Spiralia</taxon>
        <taxon>Lophotrochozoa</taxon>
        <taxon>Platyhelminthes</taxon>
        <taxon>Cestoda</taxon>
        <taxon>Eucestoda</taxon>
        <taxon>Diphyllobothriidea</taxon>
        <taxon>Diphyllobothriidae</taxon>
        <taxon>Dibothriocephalus</taxon>
    </lineage>
</organism>
<dbReference type="Pfam" id="PF25267">
    <property type="entry name" value="TANGO6_N"/>
    <property type="match status" value="1"/>
</dbReference>
<name>A0A3P6NUB6_DIBLA</name>
<evidence type="ECO:0000313" key="3">
    <source>
        <dbReference type="Proteomes" id="UP000281553"/>
    </source>
</evidence>